<evidence type="ECO:0000259" key="11">
    <source>
        <dbReference type="Pfam" id="PF24538"/>
    </source>
</evidence>
<comment type="caution">
    <text evidence="15">The sequence shown here is derived from an EMBL/GenBank/DDBJ whole genome shotgun (WGS) entry which is preliminary data.</text>
</comment>
<sequence>MDSVVNSALEEICCGAANGLHLSDLWAKISPILAARGLPICPNVKREVWENLMEIPGLKLVACYGASSSTPTEVLIKSTAEECEKMNVKIVAPEAMRRSFLGIYELGTSESTSAGIQRFVLERLAVARNNGIPQSDLTKELHIPANNLSYQFKTLETQGLLVKQPTVIRKNDTIVATNMLYLARYAKHLGSQQRLEITRKNQLLMDGEAADGHTGTQDDLASNIVAEDVQVKDFLPALKAICEKLEKAKGKVLVVSDIKKDLNYRGNHGHKSWRNLCHRLKDARVVEECCTIINNKEVDCLRLLRSFSTSLFEPKLHGRGPDDIDIEQSPNFLKRGQITEELVELPILRQAYDMIDAAGSKGLTNTDVCRRLGLCSKEYHRRYFKPLMSKFGVHSLKESHKKGEVCRLWTTGNFKSEASNMAPIEGETVLQEVHESKSLFADRYRLEDSSQLVQVLDTTISVRNNSGNIESDAAAVTEASNCSTVDGEGSSGLLVRCNTQNSDVEQCHGVLAEELSQGSKSVPNCNMLETHCLSLVNSPRRRSHPRPSSLAMRATSSLREQRILKILEEEKFLSKAELHRHLESLETEKNTMMDRKTLERSLNKLQQEGHCKCIHVSVPGVTNCGRSRTTEVVLHPSVCNVSQDLLTQIHDKMRSFEIQLRKQSCMRQKKNQPVPILDNVQRIPCRINQSEHIGLMRANGFVLAKMVRTRLLHTFLWDWVCSSADRDHALFSSNHSYDLENPHSSCKLFELDLAIKSMPLELFLQVVGSTQKFEDVLGECKRGLLLCDLTMEERKGLMETRATSRLSWLIDILRRLKLIRLVSKGHAEDGSSNPHATLTHALELKPYLEEPTSGIASSGLVSADLRPQVRHDFVLSSKKAVDDYWSTLEYCYAAAKSRAALLAFPGCAVNEVFHPKSWASARVMTAGQRVELLKRVAQDGTKKKLSFEECEKIAEDLNLTLEQVLRVYYDKRQRSVTRFRSVLDAEGEELQKVKGKCITSSRKRRRVSDRMSSKLVNGHSGLEAADSLLDPDNQCTMEQGSLSITTEDDDCQPLRNSAGSNRECLGVEKLSEEDEEVYTFIHKQALSRLNPIRRKKFSWTEEAERQLVIEYAGFRAARGANFHRADWVSMSNLPASPDACKRRMASLNRSIPFRKAVLKLSTLLSEQYAKYLEKFQDNTSSHASGEMIRSPASGEALPDMLGRWANFDDNFIKVALDDVLRCKRMAKMDAPQDTFSEQENSEDDDNKDCGKSKASGQRSSSRQLLRKNFHRSKNARISRQMHESVAVANAAELFKLIFLSKSTAPEAPTLLAETLRHYSEHDLYAAFNYLREKKIMVGGSKGSGSFVLSQHFFHSITSSVFPTDTGSRAAKFAIWLHERENDLVEEGIEVPSDVQCGEVFSLCALVSSGELSITPCLPNEGVGEAEDNRPSKRKSDNSEPDGGLSKKLKKTFTGEGELISRREKGFPGIKLCLHRETISRSLAIDSFKDNMYPAPFLDGKDQSNTLSGLDASSSLLHSDVAVHVSNILGSSTTVHPMNLDVSESSWEAMSSYAKHLLSSCSYEVNTLLLQPDLFKTLYSAIQKSGDNGLSLKEIQKVLNIKDERILDVTIEVLGAFGRALKVNAYNSIHVVDSLYRSKYFLTNICDAAAAHHLKWKRKTENEPMPLNLDNQRENLATFEDENNRKDNDMHRVTILNRPEDVTDPPSKILTGNKITGYQDSDVTPPETSRVENLECHYTDAQICRPLLPWMNGDGTTVNELLYTGLLRRVLGIVVLNPGIIEDEIINQMQGLNPQSCRQLLEIMVLDKHITRRKMQQITSAQPPSILANLLGDKFRKSKFLSRVHYFANPSSTTLL</sequence>
<feature type="compositionally biased region" description="Basic and acidic residues" evidence="7">
    <location>
        <begin position="1426"/>
        <end position="1437"/>
    </location>
</feature>
<dbReference type="InterPro" id="IPR035625">
    <property type="entry name" value="Tfc3-like_eWH"/>
</dbReference>
<dbReference type="GO" id="GO:0006384">
    <property type="term" value="P:transcription initiation at RNA polymerase III promoter"/>
    <property type="evidence" value="ECO:0007669"/>
    <property type="project" value="InterPro"/>
</dbReference>
<dbReference type="Pfam" id="PF24657">
    <property type="entry name" value="DUF7646"/>
    <property type="match status" value="1"/>
</dbReference>
<evidence type="ECO:0000256" key="6">
    <source>
        <dbReference type="SAM" id="Coils"/>
    </source>
</evidence>
<dbReference type="InterPro" id="IPR056428">
    <property type="entry name" value="WH_GTF3C1"/>
</dbReference>
<accession>A0AAD4P5Q9</accession>
<evidence type="ECO:0000256" key="2">
    <source>
        <dbReference type="ARBA" id="ARBA00022553"/>
    </source>
</evidence>
<dbReference type="EMBL" id="SDAM02000134">
    <property type="protein sequence ID" value="KAH6827918.1"/>
    <property type="molecule type" value="Genomic_DNA"/>
</dbReference>
<dbReference type="Pfam" id="PF24658">
    <property type="entry name" value="DUF7647"/>
    <property type="match status" value="1"/>
</dbReference>
<comment type="subcellular location">
    <subcellularLocation>
        <location evidence="1">Nucleus</location>
    </subcellularLocation>
</comment>
<dbReference type="Pfam" id="PF04182">
    <property type="entry name" value="B-block_TFIIIC"/>
    <property type="match status" value="1"/>
</dbReference>
<dbReference type="InterPro" id="IPR056063">
    <property type="entry name" value="DUF7646"/>
</dbReference>
<feature type="region of interest" description="Disordered" evidence="7">
    <location>
        <begin position="1700"/>
        <end position="1726"/>
    </location>
</feature>
<evidence type="ECO:0000256" key="3">
    <source>
        <dbReference type="ARBA" id="ARBA00023125"/>
    </source>
</evidence>
<feature type="domain" description="DUF7647" evidence="14">
    <location>
        <begin position="741"/>
        <end position="919"/>
    </location>
</feature>
<keyword evidence="5" id="KW-0539">Nucleus</keyword>
<dbReference type="GO" id="GO:0005634">
    <property type="term" value="C:nucleus"/>
    <property type="evidence" value="ECO:0007669"/>
    <property type="project" value="UniProtKB-SubCell"/>
</dbReference>
<dbReference type="PANTHER" id="PTHR15180:SF1">
    <property type="entry name" value="GENERAL TRANSCRIPTION FACTOR 3C POLYPEPTIDE 1"/>
    <property type="match status" value="1"/>
</dbReference>
<evidence type="ECO:0000256" key="5">
    <source>
        <dbReference type="ARBA" id="ARBA00023242"/>
    </source>
</evidence>
<dbReference type="InterPro" id="IPR044210">
    <property type="entry name" value="Tfc3-like"/>
</dbReference>
<dbReference type="InterPro" id="IPR007309">
    <property type="entry name" value="TFIIIC_Bblock-bd"/>
</dbReference>
<evidence type="ECO:0000259" key="10">
    <source>
        <dbReference type="Pfam" id="PF24101"/>
    </source>
</evidence>
<feature type="domain" description="DUF7599" evidence="11">
    <location>
        <begin position="232"/>
        <end position="315"/>
    </location>
</feature>
<evidence type="ECO:0000259" key="12">
    <source>
        <dbReference type="Pfam" id="PF24655"/>
    </source>
</evidence>
<feature type="region of interest" description="Disordered" evidence="7">
    <location>
        <begin position="1418"/>
        <end position="1448"/>
    </location>
</feature>
<evidence type="ECO:0008006" key="17">
    <source>
        <dbReference type="Google" id="ProtNLM"/>
    </source>
</evidence>
<gene>
    <name evidence="15" type="ORF">C2S53_014880</name>
</gene>
<dbReference type="InterPro" id="IPR056020">
    <property type="entry name" value="DUF7599"/>
</dbReference>
<feature type="domain" description="DUF7645" evidence="12">
    <location>
        <begin position="920"/>
        <end position="980"/>
    </location>
</feature>
<dbReference type="InterPro" id="IPR056062">
    <property type="entry name" value="DUF7645"/>
</dbReference>
<evidence type="ECO:0000259" key="9">
    <source>
        <dbReference type="Pfam" id="PF23704"/>
    </source>
</evidence>
<dbReference type="Proteomes" id="UP001190926">
    <property type="component" value="Unassembled WGS sequence"/>
</dbReference>
<dbReference type="GO" id="GO:0003677">
    <property type="term" value="F:DNA binding"/>
    <property type="evidence" value="ECO:0007669"/>
    <property type="project" value="UniProtKB-KW"/>
</dbReference>
<feature type="compositionally biased region" description="Polar residues" evidence="7">
    <location>
        <begin position="1712"/>
        <end position="1721"/>
    </location>
</feature>
<dbReference type="Pfam" id="PF24655">
    <property type="entry name" value="DUF7645"/>
    <property type="match status" value="1"/>
</dbReference>
<evidence type="ECO:0000313" key="15">
    <source>
        <dbReference type="EMBL" id="KAH6827918.1"/>
    </source>
</evidence>
<keyword evidence="6" id="KW-0175">Coiled coil</keyword>
<evidence type="ECO:0000256" key="4">
    <source>
        <dbReference type="ARBA" id="ARBA00023163"/>
    </source>
</evidence>
<dbReference type="InterPro" id="IPR036390">
    <property type="entry name" value="WH_DNA-bd_sf"/>
</dbReference>
<reference evidence="15 16" key="1">
    <citation type="journal article" date="2021" name="Nat. Commun.">
        <title>Incipient diploidization of the medicinal plant Perilla within 10,000 years.</title>
        <authorList>
            <person name="Zhang Y."/>
            <person name="Shen Q."/>
            <person name="Leng L."/>
            <person name="Zhang D."/>
            <person name="Chen S."/>
            <person name="Shi Y."/>
            <person name="Ning Z."/>
            <person name="Chen S."/>
        </authorList>
    </citation>
    <scope>NUCLEOTIDE SEQUENCE [LARGE SCALE GENOMIC DNA]</scope>
    <source>
        <strain evidence="16">cv. PC099</strain>
    </source>
</reference>
<feature type="domain" description="B-block binding subunit of TFIIIC" evidence="8">
    <location>
        <begin position="116"/>
        <end position="187"/>
    </location>
</feature>
<keyword evidence="3" id="KW-0238">DNA-binding</keyword>
<name>A0AAD4P5Q9_PERFH</name>
<dbReference type="CDD" id="cd16169">
    <property type="entry name" value="Tau138_eWH"/>
    <property type="match status" value="1"/>
</dbReference>
<protein>
    <recommendedName>
        <fullName evidence="17">B-block binding subunit of TFIIIC domain-containing protein</fullName>
    </recommendedName>
</protein>
<dbReference type="Pfam" id="PF23704">
    <property type="entry name" value="WHD_GTF3C1_N"/>
    <property type="match status" value="1"/>
</dbReference>
<dbReference type="Pfam" id="PF24538">
    <property type="entry name" value="DUF7599"/>
    <property type="match status" value="1"/>
</dbReference>
<feature type="region of interest" description="Disordered" evidence="7">
    <location>
        <begin position="1230"/>
        <end position="1266"/>
    </location>
</feature>
<evidence type="ECO:0000313" key="16">
    <source>
        <dbReference type="Proteomes" id="UP001190926"/>
    </source>
</evidence>
<evidence type="ECO:0000256" key="1">
    <source>
        <dbReference type="ARBA" id="ARBA00004123"/>
    </source>
</evidence>
<evidence type="ECO:0000259" key="13">
    <source>
        <dbReference type="Pfam" id="PF24657"/>
    </source>
</evidence>
<evidence type="ECO:0000259" key="8">
    <source>
        <dbReference type="Pfam" id="PF04182"/>
    </source>
</evidence>
<dbReference type="GO" id="GO:0042791">
    <property type="term" value="P:5S class rRNA transcription by RNA polymerase III"/>
    <property type="evidence" value="ECO:0007669"/>
    <property type="project" value="TreeGrafter"/>
</dbReference>
<dbReference type="InterPro" id="IPR056064">
    <property type="entry name" value="DUF7647"/>
</dbReference>
<organism evidence="15 16">
    <name type="scientific">Perilla frutescens var. hirtella</name>
    <name type="common">Perilla citriodora</name>
    <name type="synonym">Perilla setoyensis</name>
    <dbReference type="NCBI Taxonomy" id="608512"/>
    <lineage>
        <taxon>Eukaryota</taxon>
        <taxon>Viridiplantae</taxon>
        <taxon>Streptophyta</taxon>
        <taxon>Embryophyta</taxon>
        <taxon>Tracheophyta</taxon>
        <taxon>Spermatophyta</taxon>
        <taxon>Magnoliopsida</taxon>
        <taxon>eudicotyledons</taxon>
        <taxon>Gunneridae</taxon>
        <taxon>Pentapetalae</taxon>
        <taxon>asterids</taxon>
        <taxon>lamiids</taxon>
        <taxon>Lamiales</taxon>
        <taxon>Lamiaceae</taxon>
        <taxon>Nepetoideae</taxon>
        <taxon>Elsholtzieae</taxon>
        <taxon>Perilla</taxon>
    </lineage>
</organism>
<dbReference type="InterPro" id="IPR056467">
    <property type="entry name" value="eWH_GTF3C1"/>
</dbReference>
<keyword evidence="4" id="KW-0804">Transcription</keyword>
<dbReference type="SUPFAM" id="SSF46785">
    <property type="entry name" value="Winged helix' DNA-binding domain"/>
    <property type="match status" value="1"/>
</dbReference>
<dbReference type="Pfam" id="PF24101">
    <property type="entry name" value="WHD_GTF3C1"/>
    <property type="match status" value="1"/>
</dbReference>
<dbReference type="GO" id="GO:0000127">
    <property type="term" value="C:transcription factor TFIIIC complex"/>
    <property type="evidence" value="ECO:0007669"/>
    <property type="project" value="InterPro"/>
</dbReference>
<keyword evidence="2" id="KW-0597">Phosphoprotein</keyword>
<proteinExistence type="predicted"/>
<dbReference type="PANTHER" id="PTHR15180">
    <property type="entry name" value="GENERAL TRANSCRIPTION FACTOR 3C POLYPEPTIDE 1"/>
    <property type="match status" value="1"/>
</dbReference>
<feature type="domain" description="General transcription factor 3C polypeptide 1 winged-helix" evidence="9">
    <location>
        <begin position="1"/>
        <end position="104"/>
    </location>
</feature>
<evidence type="ECO:0000259" key="14">
    <source>
        <dbReference type="Pfam" id="PF24658"/>
    </source>
</evidence>
<keyword evidence="16" id="KW-1185">Reference proteome</keyword>
<feature type="domain" description="GTF3C1 extended winged-helix" evidence="10">
    <location>
        <begin position="554"/>
        <end position="661"/>
    </location>
</feature>
<evidence type="ECO:0000256" key="7">
    <source>
        <dbReference type="SAM" id="MobiDB-lite"/>
    </source>
</evidence>
<feature type="coiled-coil region" evidence="6">
    <location>
        <begin position="575"/>
        <end position="608"/>
    </location>
</feature>
<feature type="domain" description="DUF7646" evidence="13">
    <location>
        <begin position="334"/>
        <end position="417"/>
    </location>
</feature>